<feature type="non-terminal residue" evidence="1">
    <location>
        <position position="1"/>
    </location>
</feature>
<protein>
    <recommendedName>
        <fullName evidence="3">Bacterial Ig-like domain-containing protein</fullName>
    </recommendedName>
</protein>
<evidence type="ECO:0000313" key="2">
    <source>
        <dbReference type="Proteomes" id="UP001519887"/>
    </source>
</evidence>
<keyword evidence="2" id="KW-1185">Reference proteome</keyword>
<organism evidence="1 2">
    <name type="scientific">Paenibacillus sepulcri</name>
    <dbReference type="NCBI Taxonomy" id="359917"/>
    <lineage>
        <taxon>Bacteria</taxon>
        <taxon>Bacillati</taxon>
        <taxon>Bacillota</taxon>
        <taxon>Bacilli</taxon>
        <taxon>Bacillales</taxon>
        <taxon>Paenibacillaceae</taxon>
        <taxon>Paenibacillus</taxon>
    </lineage>
</organism>
<accession>A0ABS7CF77</accession>
<evidence type="ECO:0000313" key="1">
    <source>
        <dbReference type="EMBL" id="MBW7459580.1"/>
    </source>
</evidence>
<dbReference type="Proteomes" id="UP001519887">
    <property type="component" value="Unassembled WGS sequence"/>
</dbReference>
<reference evidence="1 2" key="1">
    <citation type="submission" date="2021-07" db="EMBL/GenBank/DDBJ databases">
        <title>Paenibacillus radiodurans sp. nov., isolated from the southeastern edge of Tengger Desert.</title>
        <authorList>
            <person name="Zhang G."/>
        </authorList>
    </citation>
    <scope>NUCLEOTIDE SEQUENCE [LARGE SCALE GENOMIC DNA]</scope>
    <source>
        <strain evidence="1 2">CCM 7311</strain>
    </source>
</reference>
<sequence length="85" mass="9066">LPELAQDVRIEAVSLDALIGKDNRIQHQTVQIKAAGKDEAGADHTVTVTLDAGLSAYNSTSPEVIDLDNKQVVTVDPAEEWGGQQ</sequence>
<dbReference type="EMBL" id="JAHZIK010001717">
    <property type="protein sequence ID" value="MBW7459580.1"/>
    <property type="molecule type" value="Genomic_DNA"/>
</dbReference>
<comment type="caution">
    <text evidence="1">The sequence shown here is derived from an EMBL/GenBank/DDBJ whole genome shotgun (WGS) entry which is preliminary data.</text>
</comment>
<name>A0ABS7CF77_9BACL</name>
<evidence type="ECO:0008006" key="3">
    <source>
        <dbReference type="Google" id="ProtNLM"/>
    </source>
</evidence>
<proteinExistence type="predicted"/>
<gene>
    <name evidence="1" type="ORF">K0U00_36535</name>
</gene>